<dbReference type="Proteomes" id="UP000824633">
    <property type="component" value="Chromosome"/>
</dbReference>
<keyword evidence="1" id="KW-0175">Coiled coil</keyword>
<dbReference type="EMBL" id="AP024849">
    <property type="protein sequence ID" value="BCZ48606.1"/>
    <property type="molecule type" value="Genomic_DNA"/>
</dbReference>
<feature type="coiled-coil region" evidence="1">
    <location>
        <begin position="52"/>
        <end position="79"/>
    </location>
</feature>
<name>A0ABM7T9F5_9CLOT</name>
<evidence type="ECO:0000313" key="2">
    <source>
        <dbReference type="EMBL" id="BCZ48606.1"/>
    </source>
</evidence>
<reference evidence="3" key="1">
    <citation type="submission" date="2021-07" db="EMBL/GenBank/DDBJ databases">
        <title>Complete genome sequencing of a Clostridium isolate.</title>
        <authorList>
            <person name="Ueki A."/>
            <person name="Tonouchi A."/>
        </authorList>
    </citation>
    <scope>NUCLEOTIDE SEQUENCE [LARGE SCALE GENOMIC DNA]</scope>
    <source>
        <strain evidence="3">C5S11</strain>
    </source>
</reference>
<evidence type="ECO:0000256" key="1">
    <source>
        <dbReference type="SAM" id="Coils"/>
    </source>
</evidence>
<keyword evidence="3" id="KW-1185">Reference proteome</keyword>
<proteinExistence type="predicted"/>
<gene>
    <name evidence="2" type="ORF">psyc5s11_46730</name>
</gene>
<protein>
    <submittedName>
        <fullName evidence="2">Uncharacterized protein</fullName>
    </submittedName>
</protein>
<accession>A0ABM7T9F5</accession>
<organism evidence="2 3">
    <name type="scientific">Clostridium gelidum</name>
    <dbReference type="NCBI Taxonomy" id="704125"/>
    <lineage>
        <taxon>Bacteria</taxon>
        <taxon>Bacillati</taxon>
        <taxon>Bacillota</taxon>
        <taxon>Clostridia</taxon>
        <taxon>Eubacteriales</taxon>
        <taxon>Clostridiaceae</taxon>
        <taxon>Clostridium</taxon>
    </lineage>
</organism>
<evidence type="ECO:0000313" key="3">
    <source>
        <dbReference type="Proteomes" id="UP000824633"/>
    </source>
</evidence>
<dbReference type="RefSeq" id="WP_224038256.1">
    <property type="nucleotide sequence ID" value="NZ_AP024849.1"/>
</dbReference>
<sequence length="83" mass="9878">MDEREELIQQLKAELQWVKYRTRMLDIIEEKLLKMRKMAEIAIEENLSSDETQAINSEIKDLEEQVKALDSESRRIEDGKILE</sequence>